<sequence>MEPIIRAIQTEKPEYNLQGSDIIACGSTMGNLLRFARGSDKAFRILIEAIGDTVFFTRRENSPLETIPDVRGYGHSFPEAYTAWSSTVRGSESHQRVVSYEFSTPKILVRFEVDGFLNERVHDHEHKFELEPLNPGSGFVSESSETGSNTENELLKSMANAAVSSVCLADKKETSEALRIERRGRSIPQCVIFDLKTRSLKKRHVDTLQEELPRLWVAQIPNFMLAHHEFGVFKSIEVRDTTQAIKEWEEENQEALVRFAALLKRIVAFARSMGKFEIVRGVDSEELELREQGGIVRGVLPTDLLDMWDWGI</sequence>
<dbReference type="EMBL" id="CDHK01000026">
    <property type="protein sequence ID" value="CEJ62854.1"/>
    <property type="molecule type" value="Genomic_DNA"/>
</dbReference>
<evidence type="ECO:0008006" key="4">
    <source>
        <dbReference type="Google" id="ProtNLM"/>
    </source>
</evidence>
<feature type="coiled-coil region" evidence="1">
    <location>
        <begin position="238"/>
        <end position="265"/>
    </location>
</feature>
<dbReference type="STRING" id="104259.A0A0F7U1J8"/>
<evidence type="ECO:0000256" key="1">
    <source>
        <dbReference type="SAM" id="Coils"/>
    </source>
</evidence>
<reference evidence="3" key="1">
    <citation type="journal article" date="2015" name="Genome Announc.">
        <title>Draft genome sequence of the fungus Penicillium brasilianum MG11.</title>
        <authorList>
            <person name="Horn F."/>
            <person name="Linde J."/>
            <person name="Mattern D.J."/>
            <person name="Walther G."/>
            <person name="Guthke R."/>
            <person name="Brakhage A.A."/>
            <person name="Valiante V."/>
        </authorList>
    </citation>
    <scope>NUCLEOTIDE SEQUENCE [LARGE SCALE GENOMIC DNA]</scope>
    <source>
        <strain evidence="3">MG11</strain>
    </source>
</reference>
<proteinExistence type="predicted"/>
<keyword evidence="1" id="KW-0175">Coiled coil</keyword>
<evidence type="ECO:0000313" key="2">
    <source>
        <dbReference type="EMBL" id="CEJ62854.1"/>
    </source>
</evidence>
<gene>
    <name evidence="2" type="ORF">PMG11_11339</name>
</gene>
<keyword evidence="3" id="KW-1185">Reference proteome</keyword>
<dbReference type="Proteomes" id="UP000042958">
    <property type="component" value="Unassembled WGS sequence"/>
</dbReference>
<protein>
    <recommendedName>
        <fullName evidence="4">Geranylgeranyl pyrophosphate synthetase</fullName>
    </recommendedName>
</protein>
<accession>A0A0F7U1J8</accession>
<dbReference type="AlphaFoldDB" id="A0A0F7U1J8"/>
<dbReference type="OrthoDB" id="5393654at2759"/>
<dbReference type="PANTHER" id="PTHR35179">
    <property type="entry name" value="PROTEIN CBG02620"/>
    <property type="match status" value="1"/>
</dbReference>
<organism evidence="2 3">
    <name type="scientific">Penicillium brasilianum</name>
    <dbReference type="NCBI Taxonomy" id="104259"/>
    <lineage>
        <taxon>Eukaryota</taxon>
        <taxon>Fungi</taxon>
        <taxon>Dikarya</taxon>
        <taxon>Ascomycota</taxon>
        <taxon>Pezizomycotina</taxon>
        <taxon>Eurotiomycetes</taxon>
        <taxon>Eurotiomycetidae</taxon>
        <taxon>Eurotiales</taxon>
        <taxon>Aspergillaceae</taxon>
        <taxon>Penicillium</taxon>
    </lineage>
</organism>
<dbReference type="PANTHER" id="PTHR35179:SF2">
    <property type="entry name" value="START DOMAIN-CONTAINING PROTEIN"/>
    <property type="match status" value="1"/>
</dbReference>
<name>A0A0F7U1J8_PENBI</name>
<evidence type="ECO:0000313" key="3">
    <source>
        <dbReference type="Proteomes" id="UP000042958"/>
    </source>
</evidence>